<evidence type="ECO:0000313" key="3">
    <source>
        <dbReference type="EMBL" id="KAK2623883.1"/>
    </source>
</evidence>
<accession>A0AAD9WB64</accession>
<keyword evidence="2" id="KW-1133">Transmembrane helix</keyword>
<feature type="compositionally biased region" description="Low complexity" evidence="1">
    <location>
        <begin position="187"/>
        <end position="212"/>
    </location>
</feature>
<feature type="transmembrane region" description="Helical" evidence="2">
    <location>
        <begin position="228"/>
        <end position="248"/>
    </location>
</feature>
<keyword evidence="2" id="KW-0472">Membrane</keyword>
<keyword evidence="2" id="KW-0812">Transmembrane</keyword>
<feature type="compositionally biased region" description="Low complexity" evidence="1">
    <location>
        <begin position="413"/>
        <end position="446"/>
    </location>
</feature>
<gene>
    <name evidence="3" type="ORF">QTJ16_006517</name>
</gene>
<dbReference type="EMBL" id="JAUBYV010000011">
    <property type="protein sequence ID" value="KAK2623883.1"/>
    <property type="molecule type" value="Genomic_DNA"/>
</dbReference>
<dbReference type="PROSITE" id="PS51257">
    <property type="entry name" value="PROKAR_LIPOPROTEIN"/>
    <property type="match status" value="1"/>
</dbReference>
<evidence type="ECO:0000256" key="1">
    <source>
        <dbReference type="SAM" id="MobiDB-lite"/>
    </source>
</evidence>
<organism evidence="3 4">
    <name type="scientific">Diplocarpon rosae</name>
    <dbReference type="NCBI Taxonomy" id="946125"/>
    <lineage>
        <taxon>Eukaryota</taxon>
        <taxon>Fungi</taxon>
        <taxon>Dikarya</taxon>
        <taxon>Ascomycota</taxon>
        <taxon>Pezizomycotina</taxon>
        <taxon>Leotiomycetes</taxon>
        <taxon>Helotiales</taxon>
        <taxon>Drepanopezizaceae</taxon>
        <taxon>Diplocarpon</taxon>
    </lineage>
</organism>
<comment type="caution">
    <text evidence="3">The sequence shown here is derived from an EMBL/GenBank/DDBJ whole genome shotgun (WGS) entry which is preliminary data.</text>
</comment>
<dbReference type="Proteomes" id="UP001285354">
    <property type="component" value="Unassembled WGS sequence"/>
</dbReference>
<feature type="region of interest" description="Disordered" evidence="1">
    <location>
        <begin position="128"/>
        <end position="222"/>
    </location>
</feature>
<sequence length="546" mass="58899">MRHRSLKLASTPTSHEDILFPPPPPLTISCCFCLECELVCLFSLSFFFFFLFRPPRRRPVSELGSHVPSLGLHPLLETGIFSRSDHRPCVMAKRVGIRCDTGEGILEPLVAGLELASALRGCNPRTTLTPSSARASHTSSHAGLAANLSPASATTTRRRTAAAGPSSHASSEVPQVDLPIQPTPVRTTLQTSTSLSTTSASSSEAQFQSQPSLPNLDSSAQRSISPQAGGVIAAVLLSVLLLATLLTLSCCRRRRRQAKAEGGEEPYPSESPPLFRLMRALLRRWRLGNEETAERSPAFDRVWGEKPKMQVAYGQGMPVDPEGPLLTPPKPSLAYAPLRANRSSSLYSRSLMNEFDESYMEPWPSLPPRPQPSGSTTSPFVSASVINTQHPRQPFGSRVLAMELEARRDSVRSVKSVSSTPSLSRSSLVSSGSTVSSIGSGSGYTSPVTEPQTLDLDLGMVRDLDAGVKLPLDVEQDLGFRLSLSEKDDQVVPMLVLADSSLVLTSGEKSRAVELAGSFEIGLEPWELAAIDQRRKIARGVARGRA</sequence>
<evidence type="ECO:0000256" key="2">
    <source>
        <dbReference type="SAM" id="Phobius"/>
    </source>
</evidence>
<feature type="compositionally biased region" description="Low complexity" evidence="1">
    <location>
        <begin position="131"/>
        <end position="142"/>
    </location>
</feature>
<evidence type="ECO:0000313" key="4">
    <source>
        <dbReference type="Proteomes" id="UP001285354"/>
    </source>
</evidence>
<keyword evidence="4" id="KW-1185">Reference proteome</keyword>
<name>A0AAD9WB64_9HELO</name>
<dbReference type="AlphaFoldDB" id="A0AAD9WB64"/>
<feature type="compositionally biased region" description="Polar residues" evidence="1">
    <location>
        <begin position="213"/>
        <end position="222"/>
    </location>
</feature>
<protein>
    <submittedName>
        <fullName evidence="3">Uncharacterized protein</fullName>
    </submittedName>
</protein>
<reference evidence="3" key="1">
    <citation type="submission" date="2023-06" db="EMBL/GenBank/DDBJ databases">
        <title>Draft genome of Marssonina rosae.</title>
        <authorList>
            <person name="Cheng Q."/>
        </authorList>
    </citation>
    <scope>NUCLEOTIDE SEQUENCE</scope>
    <source>
        <strain evidence="3">R4</strain>
    </source>
</reference>
<feature type="region of interest" description="Disordered" evidence="1">
    <location>
        <begin position="411"/>
        <end position="448"/>
    </location>
</feature>
<proteinExistence type="predicted"/>